<dbReference type="PANTHER" id="PTHR39428:SF1">
    <property type="entry name" value="F420H(2)-DEPENDENT QUINONE REDUCTASE RV1261C"/>
    <property type="match status" value="1"/>
</dbReference>
<keyword evidence="5" id="KW-1185">Reference proteome</keyword>
<dbReference type="NCBIfam" id="TIGR00026">
    <property type="entry name" value="hi_GC_TIGR00026"/>
    <property type="match status" value="1"/>
</dbReference>
<dbReference type="Pfam" id="PF04075">
    <property type="entry name" value="F420H2_quin_red"/>
    <property type="match status" value="1"/>
</dbReference>
<protein>
    <submittedName>
        <fullName evidence="4">Nitroreductase family deazaflavin-dependent oxidoreductase</fullName>
    </submittedName>
</protein>
<evidence type="ECO:0000256" key="2">
    <source>
        <dbReference type="ARBA" id="ARBA00049106"/>
    </source>
</evidence>
<dbReference type="EMBL" id="WODA01000008">
    <property type="protein sequence ID" value="MUN06678.1"/>
    <property type="molecule type" value="Genomic_DNA"/>
</dbReference>
<feature type="region of interest" description="Disordered" evidence="3">
    <location>
        <begin position="1"/>
        <end position="38"/>
    </location>
</feature>
<dbReference type="GO" id="GO:0016491">
    <property type="term" value="F:oxidoreductase activity"/>
    <property type="evidence" value="ECO:0007669"/>
    <property type="project" value="InterPro"/>
</dbReference>
<organism evidence="4 5">
    <name type="scientific">Agromyces luteolus</name>
    <dbReference type="NCBI Taxonomy" id="88373"/>
    <lineage>
        <taxon>Bacteria</taxon>
        <taxon>Bacillati</taxon>
        <taxon>Actinomycetota</taxon>
        <taxon>Actinomycetes</taxon>
        <taxon>Micrococcales</taxon>
        <taxon>Microbacteriaceae</taxon>
        <taxon>Agromyces</taxon>
    </lineage>
</organism>
<dbReference type="Proteomes" id="UP000480122">
    <property type="component" value="Unassembled WGS sequence"/>
</dbReference>
<dbReference type="OrthoDB" id="8225825at2"/>
<comment type="caution">
    <text evidence="4">The sequence shown here is derived from an EMBL/GenBank/DDBJ whole genome shotgun (WGS) entry which is preliminary data.</text>
</comment>
<dbReference type="AlphaFoldDB" id="A0A7C9MGI8"/>
<sequence>MPRRRSPPPVTRCPGSPTRRRADGADRTRPAGRPAPGFAVAPRWRRARGARQTGRVPTVLQLTRSVVAPITRTRLFRAIAPVLLPPIEAVLGALSGGRLQLASLLVPSLVLHTVGARTGMARDVHLMYTPDGRGRAIVAGTSFARDRHPGWTYNLMADRDASITVRDRTLLVRASLIPATDRDAAWARIEAQWPGYRGYERDSGRTARLFLLQPVAELAGPRDHGEAAARPLDASSDPD</sequence>
<evidence type="ECO:0000256" key="1">
    <source>
        <dbReference type="ARBA" id="ARBA00008710"/>
    </source>
</evidence>
<dbReference type="InterPro" id="IPR012349">
    <property type="entry name" value="Split_barrel_FMN-bd"/>
</dbReference>
<evidence type="ECO:0000313" key="5">
    <source>
        <dbReference type="Proteomes" id="UP000480122"/>
    </source>
</evidence>
<evidence type="ECO:0000313" key="4">
    <source>
        <dbReference type="EMBL" id="MUN06678.1"/>
    </source>
</evidence>
<accession>A0A7C9MGI8</accession>
<comment type="catalytic activity">
    <reaction evidence="2">
        <text>oxidized coenzyme F420-(gamma-L-Glu)(n) + a quinol + H(+) = reduced coenzyme F420-(gamma-L-Glu)(n) + a quinone</text>
        <dbReference type="Rhea" id="RHEA:39663"/>
        <dbReference type="Rhea" id="RHEA-COMP:12939"/>
        <dbReference type="Rhea" id="RHEA-COMP:14378"/>
        <dbReference type="ChEBI" id="CHEBI:15378"/>
        <dbReference type="ChEBI" id="CHEBI:24646"/>
        <dbReference type="ChEBI" id="CHEBI:132124"/>
        <dbReference type="ChEBI" id="CHEBI:133980"/>
        <dbReference type="ChEBI" id="CHEBI:139511"/>
    </reaction>
</comment>
<comment type="similarity">
    <text evidence="1">Belongs to the F420H(2)-dependent quinone reductase family.</text>
</comment>
<reference evidence="4 5" key="1">
    <citation type="submission" date="2019-11" db="EMBL/GenBank/DDBJ databases">
        <title>Agromyces kandeliae sp. nov., isolated from mangrove soil.</title>
        <authorList>
            <person name="Wang R."/>
        </authorList>
    </citation>
    <scope>NUCLEOTIDE SEQUENCE [LARGE SCALE GENOMIC DNA]</scope>
    <source>
        <strain evidence="4 5">JCM 11431</strain>
    </source>
</reference>
<dbReference type="PANTHER" id="PTHR39428">
    <property type="entry name" value="F420H(2)-DEPENDENT QUINONE REDUCTASE RV1261C"/>
    <property type="match status" value="1"/>
</dbReference>
<name>A0A7C9MGI8_9MICO</name>
<gene>
    <name evidence="4" type="ORF">GLX25_06045</name>
</gene>
<dbReference type="Gene3D" id="2.30.110.10">
    <property type="entry name" value="Electron Transport, Fmn-binding Protein, Chain A"/>
    <property type="match status" value="1"/>
</dbReference>
<dbReference type="InterPro" id="IPR004378">
    <property type="entry name" value="F420H2_quin_Rdtase"/>
</dbReference>
<proteinExistence type="inferred from homology"/>
<evidence type="ECO:0000256" key="3">
    <source>
        <dbReference type="SAM" id="MobiDB-lite"/>
    </source>
</evidence>
<feature type="compositionally biased region" description="Basic and acidic residues" evidence="3">
    <location>
        <begin position="20"/>
        <end position="29"/>
    </location>
</feature>